<dbReference type="GO" id="GO:0046557">
    <property type="term" value="F:glucan endo-1,6-beta-glucosidase activity"/>
    <property type="evidence" value="ECO:0007669"/>
    <property type="project" value="UniProtKB-EC"/>
</dbReference>
<dbReference type="Pfam" id="PF17189">
    <property type="entry name" value="Glyco_hydro_30C"/>
    <property type="match status" value="1"/>
</dbReference>
<organism evidence="9">
    <name type="scientific">Granulicella tundricola (strain ATCC BAA-1859 / DSM 23138 / MP5ACTX9)</name>
    <dbReference type="NCBI Taxonomy" id="1198114"/>
    <lineage>
        <taxon>Bacteria</taxon>
        <taxon>Pseudomonadati</taxon>
        <taxon>Acidobacteriota</taxon>
        <taxon>Terriglobia</taxon>
        <taxon>Terriglobales</taxon>
        <taxon>Acidobacteriaceae</taxon>
        <taxon>Granulicella</taxon>
    </lineage>
</organism>
<dbReference type="EMBL" id="CP002482">
    <property type="protein sequence ID" value="ADW71264.1"/>
    <property type="molecule type" value="Genomic_DNA"/>
</dbReference>
<dbReference type="RefSeq" id="WP_013582282.1">
    <property type="nucleotide sequence ID" value="NC_015065.1"/>
</dbReference>
<accession>E8X6W4</accession>
<gene>
    <name evidence="8" type="ordered locus">AciX9_3990</name>
</gene>
<dbReference type="Gene3D" id="2.60.40.1180">
    <property type="entry name" value="Golgi alpha-mannosidase II"/>
    <property type="match status" value="1"/>
</dbReference>
<keyword evidence="4 8" id="KW-0326">Glycosidase</keyword>
<keyword evidence="3 4" id="KW-0378">Hydrolase</keyword>
<evidence type="ECO:0000256" key="1">
    <source>
        <dbReference type="ARBA" id="ARBA00005382"/>
    </source>
</evidence>
<dbReference type="InterPro" id="IPR001139">
    <property type="entry name" value="Glyco_hydro_30"/>
</dbReference>
<feature type="domain" description="Glycosyl hydrolase family 30 beta sandwich" evidence="7">
    <location>
        <begin position="407"/>
        <end position="468"/>
    </location>
</feature>
<dbReference type="EC" id="3.2.1.75" evidence="8"/>
<dbReference type="KEGG" id="acm:AciX9_3990"/>
<evidence type="ECO:0000313" key="8">
    <source>
        <dbReference type="EMBL" id="ADW71264.1"/>
    </source>
</evidence>
<dbReference type="HOGENOM" id="CLU_014379_3_1_0"/>
<evidence type="ECO:0000256" key="4">
    <source>
        <dbReference type="RuleBase" id="RU361188"/>
    </source>
</evidence>
<evidence type="ECO:0000259" key="7">
    <source>
        <dbReference type="Pfam" id="PF17189"/>
    </source>
</evidence>
<protein>
    <submittedName>
        <fullName evidence="8">Glucan endo-1,6-beta-glucosidase</fullName>
        <ecNumber evidence="8">3.2.1.75</ecNumber>
    </submittedName>
</protein>
<geneLocation type="plasmid" evidence="8 9">
    <name>pACIX902</name>
</geneLocation>
<dbReference type="SUPFAM" id="SSF51445">
    <property type="entry name" value="(Trans)glycosidases"/>
    <property type="match status" value="1"/>
</dbReference>
<dbReference type="Gene3D" id="3.20.20.80">
    <property type="entry name" value="Glycosidases"/>
    <property type="match status" value="1"/>
</dbReference>
<name>E8X6W4_GRATM</name>
<dbReference type="InterPro" id="IPR033453">
    <property type="entry name" value="Glyco_hydro_30_TIM-barrel"/>
</dbReference>
<evidence type="ECO:0000313" key="9">
    <source>
        <dbReference type="Proteomes" id="UP000000343"/>
    </source>
</evidence>
<keyword evidence="9" id="KW-1185">Reference proteome</keyword>
<dbReference type="Proteomes" id="UP000000343">
    <property type="component" value="Plasmid pACIX902"/>
</dbReference>
<keyword evidence="8" id="KW-0614">Plasmid</keyword>
<dbReference type="InterPro" id="IPR013780">
    <property type="entry name" value="Glyco_hydro_b"/>
</dbReference>
<proteinExistence type="inferred from homology"/>
<dbReference type="Pfam" id="PF02055">
    <property type="entry name" value="Glyco_hydro_30"/>
    <property type="match status" value="1"/>
</dbReference>
<feature type="domain" description="Glycosyl hydrolase family 30 TIM-barrel" evidence="6">
    <location>
        <begin position="72"/>
        <end position="404"/>
    </location>
</feature>
<reference evidence="9" key="1">
    <citation type="submission" date="2011-01" db="EMBL/GenBank/DDBJ databases">
        <title>Complete sequence of plasmid2 of Acidobacterium sp. MP5ACTX9.</title>
        <authorList>
            <consortium name="US DOE Joint Genome Institute"/>
            <person name="Lucas S."/>
            <person name="Copeland A."/>
            <person name="Lapidus A."/>
            <person name="Cheng J.-F."/>
            <person name="Goodwin L."/>
            <person name="Pitluck S."/>
            <person name="Teshima H."/>
            <person name="Detter J.C."/>
            <person name="Han C."/>
            <person name="Tapia R."/>
            <person name="Land M."/>
            <person name="Hauser L."/>
            <person name="Kyrpides N."/>
            <person name="Ivanova N."/>
            <person name="Ovchinnikova G."/>
            <person name="Pagani I."/>
            <person name="Rawat S.R."/>
            <person name="Mannisto M."/>
            <person name="Haggblom M.M."/>
            <person name="Woyke T."/>
        </authorList>
    </citation>
    <scope>NUCLEOTIDE SEQUENCE [LARGE SCALE GENOMIC DNA]</scope>
    <source>
        <strain evidence="9">MP5ACTX9</strain>
        <plasmid evidence="9">Plasmid pACIX902</plasmid>
    </source>
</reference>
<dbReference type="GO" id="GO:0016020">
    <property type="term" value="C:membrane"/>
    <property type="evidence" value="ECO:0007669"/>
    <property type="project" value="GOC"/>
</dbReference>
<comment type="similarity">
    <text evidence="1 4">Belongs to the glycosyl hydrolase 30 family.</text>
</comment>
<dbReference type="InterPro" id="IPR033452">
    <property type="entry name" value="GH30_C"/>
</dbReference>
<dbReference type="InterPro" id="IPR017853">
    <property type="entry name" value="GH"/>
</dbReference>
<feature type="chain" id="PRO_5003230295" evidence="5">
    <location>
        <begin position="23"/>
        <end position="471"/>
    </location>
</feature>
<evidence type="ECO:0000256" key="5">
    <source>
        <dbReference type="SAM" id="SignalP"/>
    </source>
</evidence>
<evidence type="ECO:0000256" key="3">
    <source>
        <dbReference type="ARBA" id="ARBA00022801"/>
    </source>
</evidence>
<dbReference type="PANTHER" id="PTHR11069:SF23">
    <property type="entry name" value="LYSOSOMAL ACID GLUCOSYLCERAMIDASE"/>
    <property type="match status" value="1"/>
</dbReference>
<dbReference type="AlphaFoldDB" id="E8X6W4"/>
<dbReference type="OrthoDB" id="9806701at2"/>
<dbReference type="PANTHER" id="PTHR11069">
    <property type="entry name" value="GLUCOSYLCERAMIDASE"/>
    <property type="match status" value="1"/>
</dbReference>
<feature type="signal peptide" evidence="5">
    <location>
        <begin position="1"/>
        <end position="22"/>
    </location>
</feature>
<evidence type="ECO:0000256" key="2">
    <source>
        <dbReference type="ARBA" id="ARBA00022729"/>
    </source>
</evidence>
<sequence>MIRHSLFACTALVLFSSSVAHAQTKPDVDVWLTNSDRTALLARQSPELKFVAGAGSGTVIQVDDTKRFQQMDGFGYALTGGSAELLMKMQPAKRTELLQELFGVKGSAIGVSYLRVSIGASDMNERVFTYDDLPAGETDPMLAKFGLGPDLQDVVPVLKEILAIDPKIAILASPWTAPSWMKTNELPKGGSLKPEDYEVYAQYFVKYLHAMAAEGITIKAITMQNEPRNPKNTPSMVMTADEQKTFLADALGPALHKAGLKTDVILYDHNCDDPEYPLTALADPKASQYAKGSGFHLYEGTIDAMSKVHDAYPSKDLYFTEQMVIQKDATKPLRVADTVSHLIVGAPRNWSRNVLLWNLAADPDNGPHTPNGGCPICQGAITLDGDQVTRNLAFYTLAHASKFVRPGSVRVESGSSVAGVLPNVAFSTPDKGMVLIVANPGKEQQAFSVEFHHKSFSATLNAGDVATYVWR</sequence>
<dbReference type="GO" id="GO:0006680">
    <property type="term" value="P:glucosylceramide catabolic process"/>
    <property type="evidence" value="ECO:0007669"/>
    <property type="project" value="TreeGrafter"/>
</dbReference>
<keyword evidence="2 5" id="KW-0732">Signal</keyword>
<dbReference type="GO" id="GO:0004348">
    <property type="term" value="F:glucosylceramidase activity"/>
    <property type="evidence" value="ECO:0007669"/>
    <property type="project" value="InterPro"/>
</dbReference>
<evidence type="ECO:0000259" key="6">
    <source>
        <dbReference type="Pfam" id="PF02055"/>
    </source>
</evidence>